<dbReference type="RefSeq" id="WP_069646437.1">
    <property type="nucleotide sequence ID" value="NZ_MIJZ01000013.1"/>
</dbReference>
<dbReference type="CDD" id="cd01745">
    <property type="entry name" value="GATase1_2"/>
    <property type="match status" value="1"/>
</dbReference>
<evidence type="ECO:0000313" key="2">
    <source>
        <dbReference type="Proteomes" id="UP000094068"/>
    </source>
</evidence>
<gene>
    <name evidence="1" type="ORF">BCR21_10355</name>
</gene>
<dbReference type="SUPFAM" id="SSF52317">
    <property type="entry name" value="Class I glutamine amidotransferase-like"/>
    <property type="match status" value="1"/>
</dbReference>
<dbReference type="InterPro" id="IPR029062">
    <property type="entry name" value="Class_I_gatase-like"/>
</dbReference>
<dbReference type="Pfam" id="PF07722">
    <property type="entry name" value="Peptidase_C26"/>
    <property type="match status" value="1"/>
</dbReference>
<dbReference type="PANTHER" id="PTHR43235">
    <property type="entry name" value="GLUTAMINE AMIDOTRANSFERASE PB2B2.05-RELATED"/>
    <property type="match status" value="1"/>
</dbReference>
<dbReference type="EMBL" id="MIJZ01000013">
    <property type="protein sequence ID" value="OEG11679.1"/>
    <property type="molecule type" value="Genomic_DNA"/>
</dbReference>
<keyword evidence="2" id="KW-1185">Reference proteome</keyword>
<dbReference type="Proteomes" id="UP000094068">
    <property type="component" value="Unassembled WGS sequence"/>
</dbReference>
<reference evidence="2" key="1">
    <citation type="submission" date="2016-09" db="EMBL/GenBank/DDBJ databases">
        <authorList>
            <person name="Gulvik C.A."/>
        </authorList>
    </citation>
    <scope>NUCLEOTIDE SEQUENCE [LARGE SCALE GENOMIC DNA]</scope>
    <source>
        <strain evidence="2">DSM 23328</strain>
    </source>
</reference>
<dbReference type="GO" id="GO:0006598">
    <property type="term" value="P:polyamine catabolic process"/>
    <property type="evidence" value="ECO:0007669"/>
    <property type="project" value="TreeGrafter"/>
</dbReference>
<dbReference type="PROSITE" id="PS51273">
    <property type="entry name" value="GATASE_TYPE_1"/>
    <property type="match status" value="1"/>
</dbReference>
<dbReference type="GO" id="GO:0005829">
    <property type="term" value="C:cytosol"/>
    <property type="evidence" value="ECO:0007669"/>
    <property type="project" value="TreeGrafter"/>
</dbReference>
<dbReference type="FunFam" id="3.40.50.880:FF:000030">
    <property type="entry name" value="Gamma-glutamyl-gamma-aminobutyrate hydrolase PuuD"/>
    <property type="match status" value="1"/>
</dbReference>
<protein>
    <submittedName>
        <fullName evidence="1">Gamma-glutamyl-gamma-aminobutyrate hydrolase</fullName>
    </submittedName>
</protein>
<keyword evidence="1" id="KW-0378">Hydrolase</keyword>
<dbReference type="GO" id="GO:0033969">
    <property type="term" value="F:gamma-glutamyl-gamma-aminobutyrate hydrolase activity"/>
    <property type="evidence" value="ECO:0007669"/>
    <property type="project" value="TreeGrafter"/>
</dbReference>
<organism evidence="1 2">
    <name type="scientific">Enterococcus ureasiticus</name>
    <dbReference type="NCBI Taxonomy" id="903984"/>
    <lineage>
        <taxon>Bacteria</taxon>
        <taxon>Bacillati</taxon>
        <taxon>Bacillota</taxon>
        <taxon>Bacilli</taxon>
        <taxon>Lactobacillales</taxon>
        <taxon>Enterococcaceae</taxon>
        <taxon>Enterococcus</taxon>
    </lineage>
</organism>
<comment type="caution">
    <text evidence="1">The sequence shown here is derived from an EMBL/GenBank/DDBJ whole genome shotgun (WGS) entry which is preliminary data.</text>
</comment>
<proteinExistence type="predicted"/>
<dbReference type="AlphaFoldDB" id="A0A1E5GG82"/>
<name>A0A1E5GG82_9ENTE</name>
<dbReference type="InterPro" id="IPR044668">
    <property type="entry name" value="PuuD-like"/>
</dbReference>
<dbReference type="OrthoDB" id="9813383at2"/>
<evidence type="ECO:0000313" key="1">
    <source>
        <dbReference type="EMBL" id="OEG11679.1"/>
    </source>
</evidence>
<dbReference type="Gene3D" id="3.40.50.880">
    <property type="match status" value="1"/>
</dbReference>
<accession>A0A1E5GG82</accession>
<sequence length="240" mass="26554">MKRPIIGIAANEIEDAGARLYHLPISYTPCGYVKAVQNAGGLPMVLPIGSPDLAKDYITQIDKLILAGGQNVSPALYGESIQVEEASLSEERDQFELALIEEAIAQKKPIFAICRGLQLVNVALGGSLYQDLSHLNDTKIAHMQVPVSREIPTHQIHTEDTCILRKIYGEKTTVNSFHFQAVKKLAKKLKVTALSEDGIIEGVESNNSNLAFLGVQWHPDFAYDHLEQEMAIFRYVVEEL</sequence>
<dbReference type="PANTHER" id="PTHR43235:SF1">
    <property type="entry name" value="GLUTAMINE AMIDOTRANSFERASE PB2B2.05-RELATED"/>
    <property type="match status" value="1"/>
</dbReference>
<dbReference type="InterPro" id="IPR011697">
    <property type="entry name" value="Peptidase_C26"/>
</dbReference>
<dbReference type="STRING" id="903984.BCR21_10355"/>